<gene>
    <name evidence="2" type="ORF">BLW93_03425</name>
</gene>
<feature type="transmembrane region" description="Helical" evidence="1">
    <location>
        <begin position="48"/>
        <end position="71"/>
    </location>
</feature>
<dbReference type="EMBL" id="MOEN01000009">
    <property type="protein sequence ID" value="OMH40782.1"/>
    <property type="molecule type" value="Genomic_DNA"/>
</dbReference>
<keyword evidence="3" id="KW-1185">Reference proteome</keyword>
<keyword evidence="1" id="KW-0812">Transmembrane</keyword>
<sequence>MEEFGKSLIVMGLFLALAGVLLILVSKAPGGFPIGRFPGDIYIKRDNFVFYFPITTSILLSIIFSLLLYLFSRH</sequence>
<dbReference type="Pfam" id="PF11146">
    <property type="entry name" value="DUF2905"/>
    <property type="match status" value="1"/>
</dbReference>
<feature type="transmembrane region" description="Helical" evidence="1">
    <location>
        <begin position="7"/>
        <end position="28"/>
    </location>
</feature>
<dbReference type="STRING" id="1914305.BLW93_03425"/>
<comment type="caution">
    <text evidence="2">The sequence shown here is derived from an EMBL/GenBank/DDBJ whole genome shotgun (WGS) entry which is preliminary data.</text>
</comment>
<accession>A0A1R1MLT5</accession>
<dbReference type="Proteomes" id="UP000187408">
    <property type="component" value="Unassembled WGS sequence"/>
</dbReference>
<dbReference type="PANTHER" id="PTHR36443:SF1">
    <property type="entry name" value="BSR5223 PROTEIN"/>
    <property type="match status" value="1"/>
</dbReference>
<evidence type="ECO:0000313" key="3">
    <source>
        <dbReference type="Proteomes" id="UP000187408"/>
    </source>
</evidence>
<evidence type="ECO:0008006" key="4">
    <source>
        <dbReference type="Google" id="ProtNLM"/>
    </source>
</evidence>
<evidence type="ECO:0000256" key="1">
    <source>
        <dbReference type="SAM" id="Phobius"/>
    </source>
</evidence>
<keyword evidence="1" id="KW-1133">Transmembrane helix</keyword>
<name>A0A1R1MLT5_9BACT</name>
<dbReference type="PANTHER" id="PTHR36443">
    <property type="entry name" value="BSR5223 PROTEIN"/>
    <property type="match status" value="1"/>
</dbReference>
<dbReference type="InterPro" id="IPR021320">
    <property type="entry name" value="DUF2905"/>
</dbReference>
<proteinExistence type="predicted"/>
<organism evidence="2 3">
    <name type="scientific">Desulfurobacterium indicum</name>
    <dbReference type="NCBI Taxonomy" id="1914305"/>
    <lineage>
        <taxon>Bacteria</taxon>
        <taxon>Pseudomonadati</taxon>
        <taxon>Aquificota</taxon>
        <taxon>Aquificia</taxon>
        <taxon>Desulfurobacteriales</taxon>
        <taxon>Desulfurobacteriaceae</taxon>
        <taxon>Desulfurobacterium</taxon>
    </lineage>
</organism>
<keyword evidence="1" id="KW-0472">Membrane</keyword>
<evidence type="ECO:0000313" key="2">
    <source>
        <dbReference type="EMBL" id="OMH40782.1"/>
    </source>
</evidence>
<protein>
    <recommendedName>
        <fullName evidence="4">DUF2905 domain-containing protein</fullName>
    </recommendedName>
</protein>
<reference evidence="2 3" key="1">
    <citation type="submission" date="2016-10" db="EMBL/GenBank/DDBJ databases">
        <title>Genome sequence of a sulfur-reducing bacterium Desulfurobacterium indicum K6013.</title>
        <authorList>
            <person name="Cao J."/>
            <person name="Shao Z."/>
            <person name="Alain K."/>
            <person name="Jebbar M."/>
        </authorList>
    </citation>
    <scope>NUCLEOTIDE SEQUENCE [LARGE SCALE GENOMIC DNA]</scope>
    <source>
        <strain evidence="2 3">K6013</strain>
    </source>
</reference>
<dbReference type="AlphaFoldDB" id="A0A1R1MLT5"/>
<dbReference type="RefSeq" id="WP_076712760.1">
    <property type="nucleotide sequence ID" value="NZ_MOEN01000009.1"/>
</dbReference>